<evidence type="ECO:0000256" key="1">
    <source>
        <dbReference type="SAM" id="MobiDB-lite"/>
    </source>
</evidence>
<gene>
    <name evidence="2" type="ORF">AKO1_012568</name>
</gene>
<dbReference type="AlphaFoldDB" id="A0AAW2YVE7"/>
<evidence type="ECO:0000313" key="2">
    <source>
        <dbReference type="EMBL" id="KAL0481427.1"/>
    </source>
</evidence>
<accession>A0AAW2YVE7</accession>
<protein>
    <submittedName>
        <fullName evidence="2">UvrABC system protein C</fullName>
    </submittedName>
</protein>
<comment type="caution">
    <text evidence="2">The sequence shown here is derived from an EMBL/GenBank/DDBJ whole genome shotgun (WGS) entry which is preliminary data.</text>
</comment>
<dbReference type="EMBL" id="JAOPGA020000766">
    <property type="protein sequence ID" value="KAL0481427.1"/>
    <property type="molecule type" value="Genomic_DNA"/>
</dbReference>
<keyword evidence="3" id="KW-1185">Reference proteome</keyword>
<name>A0AAW2YVE7_9EUKA</name>
<organism evidence="2 3">
    <name type="scientific">Acrasis kona</name>
    <dbReference type="NCBI Taxonomy" id="1008807"/>
    <lineage>
        <taxon>Eukaryota</taxon>
        <taxon>Discoba</taxon>
        <taxon>Heterolobosea</taxon>
        <taxon>Tetramitia</taxon>
        <taxon>Eutetramitia</taxon>
        <taxon>Acrasidae</taxon>
        <taxon>Acrasis</taxon>
    </lineage>
</organism>
<sequence>MVRREGVSMGVRTNSTVRYLQHQVKGQNSTLIVPAHSNPNRMYARSSTITISLDKDNRWEFLQDVNQEISGTAAKQRKSGRVQKNKDIKKLEFKTHLVEQKSKQRRPIREKSKNEDTKPEQEEHFLTWKKTKEGCRSARHSRELIQKDSDDFGRMTIVKPLSAKHLATRNMYHTKYVDPILVRKKIRAKRDTKNEASSIMNHVH</sequence>
<proteinExistence type="predicted"/>
<feature type="region of interest" description="Disordered" evidence="1">
    <location>
        <begin position="97"/>
        <end position="123"/>
    </location>
</feature>
<evidence type="ECO:0000313" key="3">
    <source>
        <dbReference type="Proteomes" id="UP001431209"/>
    </source>
</evidence>
<reference evidence="2 3" key="1">
    <citation type="submission" date="2024-03" db="EMBL/GenBank/DDBJ databases">
        <title>The Acrasis kona genome and developmental transcriptomes reveal deep origins of eukaryotic multicellular pathways.</title>
        <authorList>
            <person name="Sheikh S."/>
            <person name="Fu C.-J."/>
            <person name="Brown M.W."/>
            <person name="Baldauf S.L."/>
        </authorList>
    </citation>
    <scope>NUCLEOTIDE SEQUENCE [LARGE SCALE GENOMIC DNA]</scope>
    <source>
        <strain evidence="2 3">ATCC MYA-3509</strain>
    </source>
</reference>
<dbReference type="Proteomes" id="UP001431209">
    <property type="component" value="Unassembled WGS sequence"/>
</dbReference>